<accession>A0A222WR74</accession>
<dbReference type="UniPathway" id="UPA00074">
    <property type="reaction ID" value="UER00132"/>
</dbReference>
<dbReference type="GO" id="GO:0006189">
    <property type="term" value="P:'de novo' IMP biosynthetic process"/>
    <property type="evidence" value="ECO:0007669"/>
    <property type="project" value="UniProtKB-UniPathway"/>
</dbReference>
<dbReference type="InterPro" id="IPR008948">
    <property type="entry name" value="L-Aspartase-like"/>
</dbReference>
<dbReference type="GO" id="GO:0044208">
    <property type="term" value="P:'de novo' AMP biosynthetic process"/>
    <property type="evidence" value="ECO:0007669"/>
    <property type="project" value="UniProtKB-UniPathway"/>
</dbReference>
<dbReference type="PROSITE" id="PS00163">
    <property type="entry name" value="FUMARATE_LYASES"/>
    <property type="match status" value="1"/>
</dbReference>
<dbReference type="CDD" id="cd04301">
    <property type="entry name" value="NAT_SF"/>
    <property type="match status" value="1"/>
</dbReference>
<dbReference type="Gene3D" id="3.40.630.30">
    <property type="match status" value="1"/>
</dbReference>
<dbReference type="GO" id="GO:0004018">
    <property type="term" value="F:N6-(1,2-dicarboxyethyl)AMP AMP-lyase (fumarate-forming) activity"/>
    <property type="evidence" value="ECO:0007669"/>
    <property type="project" value="InterPro"/>
</dbReference>
<dbReference type="InterPro" id="IPR019468">
    <property type="entry name" value="AdenyloSucc_lyase_C"/>
</dbReference>
<dbReference type="STRING" id="172713.GCA_001705305_00820"/>
<dbReference type="PANTHER" id="PTHR43172:SF1">
    <property type="entry name" value="ADENYLOSUCCINATE LYASE"/>
    <property type="match status" value="1"/>
</dbReference>
<dbReference type="SMART" id="SM00998">
    <property type="entry name" value="ADSL_C"/>
    <property type="match status" value="1"/>
</dbReference>
<dbReference type="AlphaFoldDB" id="A0A222WR74"/>
<dbReference type="InterPro" id="IPR000182">
    <property type="entry name" value="GNAT_dom"/>
</dbReference>
<dbReference type="InterPro" id="IPR000362">
    <property type="entry name" value="Fumarate_lyase_fam"/>
</dbReference>
<evidence type="ECO:0000256" key="1">
    <source>
        <dbReference type="ARBA" id="ARBA00022755"/>
    </source>
</evidence>
<dbReference type="InterPro" id="IPR016181">
    <property type="entry name" value="Acyl_CoA_acyltransferase"/>
</dbReference>
<dbReference type="Gene3D" id="1.10.40.30">
    <property type="entry name" value="Fumarase/aspartase (C-terminal domain)"/>
    <property type="match status" value="1"/>
</dbReference>
<dbReference type="GO" id="GO:0070626">
    <property type="term" value="F:(S)-2-(5-amino-1-(5-phospho-D-ribosyl)imidazole-4-carboxamido) succinate lyase (fumarate-forming) activity"/>
    <property type="evidence" value="ECO:0007669"/>
    <property type="project" value="TreeGrafter"/>
</dbReference>
<dbReference type="PANTHER" id="PTHR43172">
    <property type="entry name" value="ADENYLOSUCCINATE LYASE"/>
    <property type="match status" value="1"/>
</dbReference>
<dbReference type="Pfam" id="PF10397">
    <property type="entry name" value="ADSL_C"/>
    <property type="match status" value="1"/>
</dbReference>
<dbReference type="KEGG" id="pkb:B4V02_21465"/>
<reference evidence="4 5" key="1">
    <citation type="submission" date="2017-03" db="EMBL/GenBank/DDBJ databases">
        <title>Complete genome sequence of Paenibacillus Kribbensis producing bioflocculants.</title>
        <authorList>
            <person name="Lee H.-G."/>
            <person name="Oh H.-M."/>
        </authorList>
    </citation>
    <scope>NUCLEOTIDE SEQUENCE [LARGE SCALE GENOMIC DNA]</scope>
    <source>
        <strain evidence="4 5">AM49</strain>
    </source>
</reference>
<dbReference type="PRINTS" id="PR00149">
    <property type="entry name" value="FUMRATELYASE"/>
</dbReference>
<dbReference type="InterPro" id="IPR020557">
    <property type="entry name" value="Fumarate_lyase_CS"/>
</dbReference>
<dbReference type="OrthoDB" id="9768878at2"/>
<keyword evidence="5" id="KW-1185">Reference proteome</keyword>
<protein>
    <submittedName>
        <fullName evidence="4">Adenylosuccinate lyase</fullName>
    </submittedName>
</protein>
<name>A0A222WR74_9BACL</name>
<dbReference type="EMBL" id="CP020028">
    <property type="protein sequence ID" value="ASR49079.1"/>
    <property type="molecule type" value="Genomic_DNA"/>
</dbReference>
<dbReference type="UniPathway" id="UPA00075">
    <property type="reaction ID" value="UER00336"/>
</dbReference>
<evidence type="ECO:0000313" key="4">
    <source>
        <dbReference type="EMBL" id="ASR49079.1"/>
    </source>
</evidence>
<dbReference type="GO" id="GO:0016747">
    <property type="term" value="F:acyltransferase activity, transferring groups other than amino-acyl groups"/>
    <property type="evidence" value="ECO:0007669"/>
    <property type="project" value="InterPro"/>
</dbReference>
<dbReference type="Pfam" id="PF13508">
    <property type="entry name" value="Acetyltransf_7"/>
    <property type="match status" value="1"/>
</dbReference>
<dbReference type="PROSITE" id="PS51186">
    <property type="entry name" value="GNAT"/>
    <property type="match status" value="1"/>
</dbReference>
<keyword evidence="1" id="KW-0658">Purine biosynthesis</keyword>
<dbReference type="RefSeq" id="WP_094156332.1">
    <property type="nucleotide sequence ID" value="NZ_CP020028.1"/>
</dbReference>
<dbReference type="Proteomes" id="UP000214666">
    <property type="component" value="Chromosome"/>
</dbReference>
<evidence type="ECO:0000256" key="2">
    <source>
        <dbReference type="ARBA" id="ARBA00023239"/>
    </source>
</evidence>
<evidence type="ECO:0000313" key="5">
    <source>
        <dbReference type="Proteomes" id="UP000214666"/>
    </source>
</evidence>
<dbReference type="InterPro" id="IPR004769">
    <property type="entry name" value="Pur_lyase"/>
</dbReference>
<dbReference type="SUPFAM" id="SSF48557">
    <property type="entry name" value="L-aspartase-like"/>
    <property type="match status" value="1"/>
</dbReference>
<dbReference type="GO" id="GO:0005829">
    <property type="term" value="C:cytosol"/>
    <property type="evidence" value="ECO:0007669"/>
    <property type="project" value="TreeGrafter"/>
</dbReference>
<gene>
    <name evidence="4" type="ORF">B4V02_21465</name>
</gene>
<dbReference type="CDD" id="cd01597">
    <property type="entry name" value="pCLME"/>
    <property type="match status" value="1"/>
</dbReference>
<keyword evidence="2 4" id="KW-0456">Lyase</keyword>
<sequence>MSSHVIDMVLLRNNFGTADMRSIWSEHNRLQKHFDVEAALALAEGEFGIIPRSAAETIAKNAKAELVDFAEIASESAKAKHSLNATIKALQSLCGEDGEYVHFGATTQDIVDTGTILQLKEAHALILSELKEVAGELAKLAEKYKRTPIAGRSHGMQGLPTTFGFKLSVVLSEVNRHIERLQGLEARTFTGVIAGGVGTFASFGPKGPEIEANALQRLGLSVPEICWHSSRDRIAEYASVIGLISGTLGKLANEFYNLMRSEIDEVEEPFAIGKIGSTTMPHKRNPAALEGIASLTRPILHSVSLIQDSLIVEHERDAMSWRGEWIALPEICIYLSAQLLSTKTVLQGLIVKPDNMLRNLNLQGGLLLSERVMFALAESYGKQTAHELIYELSMKAIEEHKPFQDVLVANEQVAKVLDATKIKELLNPETYLGSAVEKVDQVLVKQHFRLAVLDDAEALLDLTLRAYQPIRDLGINFAAAHADLDLVKKHITHNLCYVLEQNGKMIATVAIRLPWGGQPGPAGLPHIGWLAVDPANERQGIGSKILSLAEEKIVSDLKSPAVTLGTAENHPWLSAMYESKGYHKIGTKDLGRGHTTVYFKKDLQASKVTQNI</sequence>
<dbReference type="InterPro" id="IPR022761">
    <property type="entry name" value="Fumarate_lyase_N"/>
</dbReference>
<dbReference type="NCBIfam" id="TIGR00928">
    <property type="entry name" value="purB"/>
    <property type="match status" value="1"/>
</dbReference>
<evidence type="ECO:0000259" key="3">
    <source>
        <dbReference type="PROSITE" id="PS51186"/>
    </source>
</evidence>
<dbReference type="PRINTS" id="PR00145">
    <property type="entry name" value="ARGSUCLYASE"/>
</dbReference>
<dbReference type="Gene3D" id="1.20.200.10">
    <property type="entry name" value="Fumarase/aspartase (Central domain)"/>
    <property type="match status" value="1"/>
</dbReference>
<organism evidence="4 5">
    <name type="scientific">Paenibacillus kribbensis</name>
    <dbReference type="NCBI Taxonomy" id="172713"/>
    <lineage>
        <taxon>Bacteria</taxon>
        <taxon>Bacillati</taxon>
        <taxon>Bacillota</taxon>
        <taxon>Bacilli</taxon>
        <taxon>Bacillales</taxon>
        <taxon>Paenibacillaceae</taxon>
        <taxon>Paenibacillus</taxon>
    </lineage>
</organism>
<feature type="domain" description="N-acetyltransferase" evidence="3">
    <location>
        <begin position="446"/>
        <end position="604"/>
    </location>
</feature>
<dbReference type="SUPFAM" id="SSF55729">
    <property type="entry name" value="Acyl-CoA N-acyltransferases (Nat)"/>
    <property type="match status" value="1"/>
</dbReference>
<proteinExistence type="predicted"/>
<dbReference type="Pfam" id="PF00206">
    <property type="entry name" value="Lyase_1"/>
    <property type="match status" value="1"/>
</dbReference>